<sequence length="115" mass="12272">MSGELDIEGSLLIKGKISGLVRSASHISIDKGAWVESCSLSAASLSVAGRFSGSVKAEGFVEFQDRARISASVECASLRVSPSCRFEGHVSMPDLDLHDQRLHKFFPSVDSASDD</sequence>
<dbReference type="PANTHER" id="PTHR35024:SF4">
    <property type="entry name" value="POLYMER-FORMING CYTOSKELETAL PROTEIN"/>
    <property type="match status" value="1"/>
</dbReference>
<dbReference type="PANTHER" id="PTHR35024">
    <property type="entry name" value="HYPOTHETICAL CYTOSOLIC PROTEIN"/>
    <property type="match status" value="1"/>
</dbReference>
<accession>A0A644SWI2</accession>
<name>A0A644SWI2_9ZZZZ</name>
<comment type="caution">
    <text evidence="1">The sequence shown here is derived from an EMBL/GenBank/DDBJ whole genome shotgun (WGS) entry which is preliminary data.</text>
</comment>
<protein>
    <recommendedName>
        <fullName evidence="2">Polymer-forming cytoskeletal</fullName>
    </recommendedName>
</protein>
<dbReference type="InterPro" id="IPR007607">
    <property type="entry name" value="BacA/B"/>
</dbReference>
<dbReference type="AlphaFoldDB" id="A0A644SWI2"/>
<gene>
    <name evidence="1" type="ORF">SDC9_04608</name>
</gene>
<organism evidence="1">
    <name type="scientific">bioreactor metagenome</name>
    <dbReference type="NCBI Taxonomy" id="1076179"/>
    <lineage>
        <taxon>unclassified sequences</taxon>
        <taxon>metagenomes</taxon>
        <taxon>ecological metagenomes</taxon>
    </lineage>
</organism>
<evidence type="ECO:0000313" key="1">
    <source>
        <dbReference type="EMBL" id="MPL59060.1"/>
    </source>
</evidence>
<dbReference type="Pfam" id="PF04519">
    <property type="entry name" value="Bactofilin"/>
    <property type="match status" value="1"/>
</dbReference>
<evidence type="ECO:0008006" key="2">
    <source>
        <dbReference type="Google" id="ProtNLM"/>
    </source>
</evidence>
<reference evidence="1" key="1">
    <citation type="submission" date="2019-08" db="EMBL/GenBank/DDBJ databases">
        <authorList>
            <person name="Kucharzyk K."/>
            <person name="Murdoch R.W."/>
            <person name="Higgins S."/>
            <person name="Loffler F."/>
        </authorList>
    </citation>
    <scope>NUCLEOTIDE SEQUENCE</scope>
</reference>
<dbReference type="EMBL" id="VSSQ01000008">
    <property type="protein sequence ID" value="MPL59060.1"/>
    <property type="molecule type" value="Genomic_DNA"/>
</dbReference>
<proteinExistence type="predicted"/>